<dbReference type="Proteomes" id="UP000828390">
    <property type="component" value="Unassembled WGS sequence"/>
</dbReference>
<dbReference type="Gene3D" id="2.60.120.200">
    <property type="match status" value="1"/>
</dbReference>
<dbReference type="Pfam" id="PF00629">
    <property type="entry name" value="MAM"/>
    <property type="match status" value="1"/>
</dbReference>
<dbReference type="SUPFAM" id="SSF49899">
    <property type="entry name" value="Concanavalin A-like lectins/glucanases"/>
    <property type="match status" value="1"/>
</dbReference>
<sequence length="95" mass="10278">MANIVDSPQLTYVILCCSGTQGNAWKQGSFNLISLTDFKIMLEGTTTGGFQGDIALDDVSLDSVPCANSTTIVGSSKSCLFEFKFYRTCYNLLVT</sequence>
<name>A0A9D4N148_DREPO</name>
<dbReference type="AlphaFoldDB" id="A0A9D4N148"/>
<dbReference type="PROSITE" id="PS50060">
    <property type="entry name" value="MAM_2"/>
    <property type="match status" value="1"/>
</dbReference>
<keyword evidence="3" id="KW-1185">Reference proteome</keyword>
<evidence type="ECO:0000313" key="3">
    <source>
        <dbReference type="Proteomes" id="UP000828390"/>
    </source>
</evidence>
<comment type="caution">
    <text evidence="2">The sequence shown here is derived from an EMBL/GenBank/DDBJ whole genome shotgun (WGS) entry which is preliminary data.</text>
</comment>
<dbReference type="InterPro" id="IPR013320">
    <property type="entry name" value="ConA-like_dom_sf"/>
</dbReference>
<proteinExistence type="predicted"/>
<dbReference type="EMBL" id="JAIWYP010000001">
    <property type="protein sequence ID" value="KAH3887703.1"/>
    <property type="molecule type" value="Genomic_DNA"/>
</dbReference>
<reference evidence="2" key="2">
    <citation type="submission" date="2020-11" db="EMBL/GenBank/DDBJ databases">
        <authorList>
            <person name="McCartney M.A."/>
            <person name="Auch B."/>
            <person name="Kono T."/>
            <person name="Mallez S."/>
            <person name="Becker A."/>
            <person name="Gohl D.M."/>
            <person name="Silverstein K.A.T."/>
            <person name="Koren S."/>
            <person name="Bechman K.B."/>
            <person name="Herman A."/>
            <person name="Abrahante J.E."/>
            <person name="Garbe J."/>
        </authorList>
    </citation>
    <scope>NUCLEOTIDE SEQUENCE</scope>
    <source>
        <strain evidence="2">Duluth1</strain>
        <tissue evidence="2">Whole animal</tissue>
    </source>
</reference>
<dbReference type="GO" id="GO:0016020">
    <property type="term" value="C:membrane"/>
    <property type="evidence" value="ECO:0007669"/>
    <property type="project" value="InterPro"/>
</dbReference>
<feature type="domain" description="MAM" evidence="1">
    <location>
        <begin position="18"/>
        <end position="68"/>
    </location>
</feature>
<organism evidence="2 3">
    <name type="scientific">Dreissena polymorpha</name>
    <name type="common">Zebra mussel</name>
    <name type="synonym">Mytilus polymorpha</name>
    <dbReference type="NCBI Taxonomy" id="45954"/>
    <lineage>
        <taxon>Eukaryota</taxon>
        <taxon>Metazoa</taxon>
        <taxon>Spiralia</taxon>
        <taxon>Lophotrochozoa</taxon>
        <taxon>Mollusca</taxon>
        <taxon>Bivalvia</taxon>
        <taxon>Autobranchia</taxon>
        <taxon>Heteroconchia</taxon>
        <taxon>Euheterodonta</taxon>
        <taxon>Imparidentia</taxon>
        <taxon>Neoheterodontei</taxon>
        <taxon>Myida</taxon>
        <taxon>Dreissenoidea</taxon>
        <taxon>Dreissenidae</taxon>
        <taxon>Dreissena</taxon>
    </lineage>
</organism>
<reference evidence="2" key="1">
    <citation type="journal article" date="2019" name="bioRxiv">
        <title>The Genome of the Zebra Mussel, Dreissena polymorpha: A Resource for Invasive Species Research.</title>
        <authorList>
            <person name="McCartney M.A."/>
            <person name="Auch B."/>
            <person name="Kono T."/>
            <person name="Mallez S."/>
            <person name="Zhang Y."/>
            <person name="Obille A."/>
            <person name="Becker A."/>
            <person name="Abrahante J.E."/>
            <person name="Garbe J."/>
            <person name="Badalamenti J.P."/>
            <person name="Herman A."/>
            <person name="Mangelson H."/>
            <person name="Liachko I."/>
            <person name="Sullivan S."/>
            <person name="Sone E.D."/>
            <person name="Koren S."/>
            <person name="Silverstein K.A.T."/>
            <person name="Beckman K.B."/>
            <person name="Gohl D.M."/>
        </authorList>
    </citation>
    <scope>NUCLEOTIDE SEQUENCE</scope>
    <source>
        <strain evidence="2">Duluth1</strain>
        <tissue evidence="2">Whole animal</tissue>
    </source>
</reference>
<protein>
    <recommendedName>
        <fullName evidence="1">MAM domain-containing protein</fullName>
    </recommendedName>
</protein>
<dbReference type="InterPro" id="IPR051560">
    <property type="entry name" value="MAM_domain-containing"/>
</dbReference>
<dbReference type="PANTHER" id="PTHR23282:SF146">
    <property type="entry name" value="RT07201P-RELATED"/>
    <property type="match status" value="1"/>
</dbReference>
<evidence type="ECO:0000313" key="2">
    <source>
        <dbReference type="EMBL" id="KAH3887703.1"/>
    </source>
</evidence>
<dbReference type="PANTHER" id="PTHR23282">
    <property type="entry name" value="APICAL ENDOSOMAL GLYCOPROTEIN PRECURSOR"/>
    <property type="match status" value="1"/>
</dbReference>
<gene>
    <name evidence="2" type="ORF">DPMN_011722</name>
</gene>
<accession>A0A9D4N148</accession>
<dbReference type="InterPro" id="IPR000998">
    <property type="entry name" value="MAM_dom"/>
</dbReference>
<evidence type="ECO:0000259" key="1">
    <source>
        <dbReference type="PROSITE" id="PS50060"/>
    </source>
</evidence>